<dbReference type="Proteomes" id="UP000272025">
    <property type="component" value="Unassembled WGS sequence"/>
</dbReference>
<accession>A0A3N2Q542</accession>
<dbReference type="EMBL" id="ML119051">
    <property type="protein sequence ID" value="ROT41817.1"/>
    <property type="molecule type" value="Genomic_DNA"/>
</dbReference>
<gene>
    <name evidence="1" type="ORF">SODALDRAFT_353932</name>
</gene>
<dbReference type="RefSeq" id="XP_028469623.1">
    <property type="nucleotide sequence ID" value="XM_028613671.1"/>
</dbReference>
<evidence type="ECO:0000313" key="2">
    <source>
        <dbReference type="Proteomes" id="UP000272025"/>
    </source>
</evidence>
<name>A0A3N2Q542_SODAK</name>
<evidence type="ECO:0000313" key="1">
    <source>
        <dbReference type="EMBL" id="ROT41817.1"/>
    </source>
</evidence>
<protein>
    <submittedName>
        <fullName evidence="1">Uncharacterized protein</fullName>
    </submittedName>
</protein>
<dbReference type="GeneID" id="39582149"/>
<keyword evidence="2" id="KW-1185">Reference proteome</keyword>
<reference evidence="1 2" key="1">
    <citation type="journal article" date="2018" name="Mol. Ecol.">
        <title>The obligate alkalophilic soda-lake fungus Sodiomyces alkalinus has shifted to a protein diet.</title>
        <authorList>
            <person name="Grum-Grzhimaylo A.A."/>
            <person name="Falkoski D.L."/>
            <person name="van den Heuvel J."/>
            <person name="Valero-Jimenez C.A."/>
            <person name="Min B."/>
            <person name="Choi I.G."/>
            <person name="Lipzen A."/>
            <person name="Daum C.G."/>
            <person name="Aanen D.K."/>
            <person name="Tsang A."/>
            <person name="Henrissat B."/>
            <person name="Bilanenko E.N."/>
            <person name="de Vries R.P."/>
            <person name="van Kan J.A.L."/>
            <person name="Grigoriev I.V."/>
            <person name="Debets A.J.M."/>
        </authorList>
    </citation>
    <scope>NUCLEOTIDE SEQUENCE [LARGE SCALE GENOMIC DNA]</scope>
    <source>
        <strain evidence="1 2">F11</strain>
    </source>
</reference>
<organism evidence="1 2">
    <name type="scientific">Sodiomyces alkalinus (strain CBS 110278 / VKM F-3762 / F11)</name>
    <name type="common">Alkaliphilic filamentous fungus</name>
    <dbReference type="NCBI Taxonomy" id="1314773"/>
    <lineage>
        <taxon>Eukaryota</taxon>
        <taxon>Fungi</taxon>
        <taxon>Dikarya</taxon>
        <taxon>Ascomycota</taxon>
        <taxon>Pezizomycotina</taxon>
        <taxon>Sordariomycetes</taxon>
        <taxon>Hypocreomycetidae</taxon>
        <taxon>Glomerellales</taxon>
        <taxon>Plectosphaerellaceae</taxon>
        <taxon>Sodiomyces</taxon>
    </lineage>
</organism>
<dbReference type="AlphaFoldDB" id="A0A3N2Q542"/>
<sequence>MYIDVLAPKTHVESSALPMRRLFRSASDSLVFWTFWGWLRYRKEILVVTESAGGYCPAFPILSHGTTHIGRLARTPGLGQQVGPGKDSASKVAQKSHVGDLATGATVTRMRMGLKNWPPPPTDAWYWDIYRIELGASGRMYIVPINIDSASLLVWQWKGKNEEERAQYTWGDDRWNLSSGAPIASLRALLILLK</sequence>
<proteinExistence type="predicted"/>